<organism evidence="3 4">
    <name type="scientific">Miscanthus lutarioriparius</name>
    <dbReference type="NCBI Taxonomy" id="422564"/>
    <lineage>
        <taxon>Eukaryota</taxon>
        <taxon>Viridiplantae</taxon>
        <taxon>Streptophyta</taxon>
        <taxon>Embryophyta</taxon>
        <taxon>Tracheophyta</taxon>
        <taxon>Spermatophyta</taxon>
        <taxon>Magnoliopsida</taxon>
        <taxon>Liliopsida</taxon>
        <taxon>Poales</taxon>
        <taxon>Poaceae</taxon>
        <taxon>PACMAD clade</taxon>
        <taxon>Panicoideae</taxon>
        <taxon>Andropogonodae</taxon>
        <taxon>Andropogoneae</taxon>
        <taxon>Saccharinae</taxon>
        <taxon>Miscanthus</taxon>
    </lineage>
</organism>
<proteinExistence type="predicted"/>
<keyword evidence="4" id="KW-1185">Reference proteome</keyword>
<keyword evidence="2" id="KW-0732">Signal</keyword>
<dbReference type="AlphaFoldDB" id="A0A811QM47"/>
<feature type="region of interest" description="Disordered" evidence="1">
    <location>
        <begin position="55"/>
        <end position="80"/>
    </location>
</feature>
<feature type="compositionally biased region" description="Polar residues" evidence="1">
    <location>
        <begin position="151"/>
        <end position="165"/>
    </location>
</feature>
<reference evidence="3" key="1">
    <citation type="submission" date="2020-10" db="EMBL/GenBank/DDBJ databases">
        <authorList>
            <person name="Han B."/>
            <person name="Lu T."/>
            <person name="Zhao Q."/>
            <person name="Huang X."/>
            <person name="Zhao Y."/>
        </authorList>
    </citation>
    <scope>NUCLEOTIDE SEQUENCE</scope>
</reference>
<evidence type="ECO:0000256" key="1">
    <source>
        <dbReference type="SAM" id="MobiDB-lite"/>
    </source>
</evidence>
<evidence type="ECO:0000313" key="3">
    <source>
        <dbReference type="EMBL" id="CAD6257054.1"/>
    </source>
</evidence>
<evidence type="ECO:0000256" key="2">
    <source>
        <dbReference type="SAM" id="SignalP"/>
    </source>
</evidence>
<feature type="compositionally biased region" description="Basic residues" evidence="1">
    <location>
        <begin position="65"/>
        <end position="75"/>
    </location>
</feature>
<name>A0A811QM47_9POAL</name>
<feature type="chain" id="PRO_5032364150" evidence="2">
    <location>
        <begin position="33"/>
        <end position="165"/>
    </location>
</feature>
<feature type="region of interest" description="Disordered" evidence="1">
    <location>
        <begin position="141"/>
        <end position="165"/>
    </location>
</feature>
<protein>
    <submittedName>
        <fullName evidence="3">Uncharacterized protein</fullName>
    </submittedName>
</protein>
<feature type="signal peptide" evidence="2">
    <location>
        <begin position="1"/>
        <end position="32"/>
    </location>
</feature>
<gene>
    <name evidence="3" type="ORF">NCGR_LOCUS40544</name>
</gene>
<evidence type="ECO:0000313" key="4">
    <source>
        <dbReference type="Proteomes" id="UP000604825"/>
    </source>
</evidence>
<accession>A0A811QM47</accession>
<dbReference type="Proteomes" id="UP000604825">
    <property type="component" value="Unassembled WGS sequence"/>
</dbReference>
<comment type="caution">
    <text evidence="3">The sequence shown here is derived from an EMBL/GenBank/DDBJ whole genome shotgun (WGS) entry which is preliminary data.</text>
</comment>
<sequence length="165" mass="17948">MKRRASVPFFPPARAILLLGLSLSPPMEQSRASRWKSSAGHLLFMVDVAQSRASRSGAGGEHRVARLRQRRKRTRGQPAQRQDGVQAYVVAAFDFLVTVVAAAADFLPNAASSGLACSDDFLTCPASTFFTCAANFDRGHRKEQDGGHTPNFPSQHGNQQAPNPW</sequence>
<dbReference type="EMBL" id="CAJGYO010000010">
    <property type="protein sequence ID" value="CAD6257054.1"/>
    <property type="molecule type" value="Genomic_DNA"/>
</dbReference>